<dbReference type="CDD" id="cd12152">
    <property type="entry name" value="F1-ATPase_delta"/>
    <property type="match status" value="1"/>
</dbReference>
<accession>A0A1G2RNL3</accession>
<feature type="domain" description="ATP synthase F1 complex delta/epsilon subunit N-terminal" evidence="7">
    <location>
        <begin position="4"/>
        <end position="80"/>
    </location>
</feature>
<keyword evidence="6" id="KW-0139">CF(1)</keyword>
<dbReference type="Proteomes" id="UP000178421">
    <property type="component" value="Unassembled WGS sequence"/>
</dbReference>
<dbReference type="GO" id="GO:0012505">
    <property type="term" value="C:endomembrane system"/>
    <property type="evidence" value="ECO:0007669"/>
    <property type="project" value="UniProtKB-SubCell"/>
</dbReference>
<dbReference type="InterPro" id="IPR020546">
    <property type="entry name" value="ATP_synth_F1_dsu/esu_N"/>
</dbReference>
<dbReference type="GO" id="GO:0045259">
    <property type="term" value="C:proton-transporting ATP synthase complex"/>
    <property type="evidence" value="ECO:0007669"/>
    <property type="project" value="UniProtKB-KW"/>
</dbReference>
<keyword evidence="5" id="KW-0472">Membrane</keyword>
<evidence type="ECO:0000259" key="7">
    <source>
        <dbReference type="Pfam" id="PF02823"/>
    </source>
</evidence>
<evidence type="ECO:0000313" key="8">
    <source>
        <dbReference type="EMBL" id="OHA74443.1"/>
    </source>
</evidence>
<dbReference type="SUPFAM" id="SSF51344">
    <property type="entry name" value="Epsilon subunit of F1F0-ATP synthase N-terminal domain"/>
    <property type="match status" value="1"/>
</dbReference>
<comment type="subcellular location">
    <subcellularLocation>
        <location evidence="1">Endomembrane system</location>
        <topology evidence="1">Peripheral membrane protein</topology>
    </subcellularLocation>
</comment>
<dbReference type="InterPro" id="IPR001469">
    <property type="entry name" value="ATP_synth_F1_dsu/esu"/>
</dbReference>
<comment type="caution">
    <text evidence="8">The sequence shown here is derived from an EMBL/GenBank/DDBJ whole genome shotgun (WGS) entry which is preliminary data.</text>
</comment>
<keyword evidence="4" id="KW-0406">Ion transport</keyword>
<keyword evidence="3" id="KW-0813">Transport</keyword>
<dbReference type="EMBL" id="MHUH01000003">
    <property type="protein sequence ID" value="OHA74443.1"/>
    <property type="molecule type" value="Genomic_DNA"/>
</dbReference>
<evidence type="ECO:0000256" key="6">
    <source>
        <dbReference type="ARBA" id="ARBA00023196"/>
    </source>
</evidence>
<dbReference type="Pfam" id="PF02823">
    <property type="entry name" value="ATP-synt_DE_N"/>
    <property type="match status" value="1"/>
</dbReference>
<keyword evidence="6" id="KW-0066">ATP synthesis</keyword>
<evidence type="ECO:0000256" key="1">
    <source>
        <dbReference type="ARBA" id="ARBA00004184"/>
    </source>
</evidence>
<evidence type="ECO:0000313" key="9">
    <source>
        <dbReference type="Proteomes" id="UP000178421"/>
    </source>
</evidence>
<organism evidence="8 9">
    <name type="scientific">Candidatus Wildermuthbacteria bacterium RIFCSPLOWO2_01_FULL_48_29</name>
    <dbReference type="NCBI Taxonomy" id="1802462"/>
    <lineage>
        <taxon>Bacteria</taxon>
        <taxon>Candidatus Wildermuthiibacteriota</taxon>
    </lineage>
</organism>
<dbReference type="AlphaFoldDB" id="A0A1G2RNL3"/>
<comment type="similarity">
    <text evidence="2">Belongs to the ATPase epsilon chain family.</text>
</comment>
<evidence type="ECO:0000256" key="5">
    <source>
        <dbReference type="ARBA" id="ARBA00023136"/>
    </source>
</evidence>
<dbReference type="Gene3D" id="2.60.15.10">
    <property type="entry name" value="F0F1 ATP synthase delta/epsilon subunit, N-terminal"/>
    <property type="match status" value="1"/>
</dbReference>
<evidence type="ECO:0000256" key="2">
    <source>
        <dbReference type="ARBA" id="ARBA00005712"/>
    </source>
</evidence>
<reference evidence="8 9" key="1">
    <citation type="journal article" date="2016" name="Nat. Commun.">
        <title>Thousands of microbial genomes shed light on interconnected biogeochemical processes in an aquifer system.</title>
        <authorList>
            <person name="Anantharaman K."/>
            <person name="Brown C.T."/>
            <person name="Hug L.A."/>
            <person name="Sharon I."/>
            <person name="Castelle C.J."/>
            <person name="Probst A.J."/>
            <person name="Thomas B.C."/>
            <person name="Singh A."/>
            <person name="Wilkins M.J."/>
            <person name="Karaoz U."/>
            <person name="Brodie E.L."/>
            <person name="Williams K.H."/>
            <person name="Hubbard S.S."/>
            <person name="Banfield J.F."/>
        </authorList>
    </citation>
    <scope>NUCLEOTIDE SEQUENCE [LARGE SCALE GENOMIC DNA]</scope>
</reference>
<evidence type="ECO:0000256" key="4">
    <source>
        <dbReference type="ARBA" id="ARBA00023065"/>
    </source>
</evidence>
<dbReference type="GO" id="GO:0046933">
    <property type="term" value="F:proton-transporting ATP synthase activity, rotational mechanism"/>
    <property type="evidence" value="ECO:0007669"/>
    <property type="project" value="InterPro"/>
</dbReference>
<sequence>MVFPLRVFAIDREIFVGDAESIIVPTPTGQIQILADHTPLVSILKEGEVIIEAADGSTQKLPISGGTIEVTDKEVVALVNF</sequence>
<name>A0A1G2RNL3_9BACT</name>
<dbReference type="InterPro" id="IPR036771">
    <property type="entry name" value="ATPsynth_dsu/esu_N"/>
</dbReference>
<proteinExistence type="inferred from homology"/>
<gene>
    <name evidence="8" type="ORF">A2940_02260</name>
</gene>
<evidence type="ECO:0000256" key="3">
    <source>
        <dbReference type="ARBA" id="ARBA00022448"/>
    </source>
</evidence>
<protein>
    <recommendedName>
        <fullName evidence="7">ATP synthase F1 complex delta/epsilon subunit N-terminal domain-containing protein</fullName>
    </recommendedName>
</protein>